<evidence type="ECO:0000313" key="2">
    <source>
        <dbReference type="EMBL" id="PIC30345.1"/>
    </source>
</evidence>
<name>A0A2G5TSR6_9PELO</name>
<accession>A0A2G5TSR6</accession>
<dbReference type="PANTHER" id="PTHR22899">
    <property type="entry name" value="CYCLIN-RELATED F-BOX FAMILY"/>
    <property type="match status" value="1"/>
</dbReference>
<evidence type="ECO:0000313" key="3">
    <source>
        <dbReference type="Proteomes" id="UP000230233"/>
    </source>
</evidence>
<feature type="domain" description="Sdz-33 F-box" evidence="1">
    <location>
        <begin position="55"/>
        <end position="114"/>
    </location>
</feature>
<comment type="caution">
    <text evidence="2">The sequence shown here is derived from an EMBL/GenBank/DDBJ whole genome shotgun (WGS) entry which is preliminary data.</text>
</comment>
<gene>
    <name evidence="2" type="primary">Cnig_chr_V.g21612</name>
    <name evidence="2" type="ORF">B9Z55_021612</name>
</gene>
<protein>
    <recommendedName>
        <fullName evidence="1">Sdz-33 F-box domain-containing protein</fullName>
    </recommendedName>
</protein>
<proteinExistence type="predicted"/>
<reference evidence="3" key="1">
    <citation type="submission" date="2017-10" db="EMBL/GenBank/DDBJ databases">
        <title>Rapid genome shrinkage in a self-fertile nematode reveals novel sperm competition proteins.</title>
        <authorList>
            <person name="Yin D."/>
            <person name="Schwarz E.M."/>
            <person name="Thomas C.G."/>
            <person name="Felde R.L."/>
            <person name="Korf I.F."/>
            <person name="Cutter A.D."/>
            <person name="Schartner C.M."/>
            <person name="Ralston E.J."/>
            <person name="Meyer B.J."/>
            <person name="Haag E.S."/>
        </authorList>
    </citation>
    <scope>NUCLEOTIDE SEQUENCE [LARGE SCALE GENOMIC DNA]</scope>
    <source>
        <strain evidence="3">JU1422</strain>
    </source>
</reference>
<sequence>MFHLDNVKQIIPKCRRLHIKENCSKELTKMAFLKLAPMAEKVEVRKNIFDSETDISKFLALNLNSVSFNDWRKPFELELNDLLVANIGNLSIQTANITEKKLNRFLKLWMKGNHTFYRPKSIELSFRNEMNREEVFKGIKCEAVPDDEYWGILKRRDGKKLIILPAGNFILIKFQRT</sequence>
<dbReference type="InterPro" id="IPR053222">
    <property type="entry name" value="Zygotic_Embryogenesis-Asso"/>
</dbReference>
<dbReference type="InterPro" id="IPR012885">
    <property type="entry name" value="F-box_Sdz-33"/>
</dbReference>
<dbReference type="PANTHER" id="PTHR22899:SF0">
    <property type="entry name" value="F-BOX ASSOCIATED DOMAIN-CONTAINING PROTEIN-RELATED"/>
    <property type="match status" value="1"/>
</dbReference>
<evidence type="ECO:0000259" key="1">
    <source>
        <dbReference type="Pfam" id="PF07735"/>
    </source>
</evidence>
<keyword evidence="3" id="KW-1185">Reference proteome</keyword>
<dbReference type="Proteomes" id="UP000230233">
    <property type="component" value="Chromosome V"/>
</dbReference>
<dbReference type="AlphaFoldDB" id="A0A2G5TSR6"/>
<organism evidence="2 3">
    <name type="scientific">Caenorhabditis nigoni</name>
    <dbReference type="NCBI Taxonomy" id="1611254"/>
    <lineage>
        <taxon>Eukaryota</taxon>
        <taxon>Metazoa</taxon>
        <taxon>Ecdysozoa</taxon>
        <taxon>Nematoda</taxon>
        <taxon>Chromadorea</taxon>
        <taxon>Rhabditida</taxon>
        <taxon>Rhabditina</taxon>
        <taxon>Rhabditomorpha</taxon>
        <taxon>Rhabditoidea</taxon>
        <taxon>Rhabditidae</taxon>
        <taxon>Peloderinae</taxon>
        <taxon>Caenorhabditis</taxon>
    </lineage>
</organism>
<dbReference type="Pfam" id="PF07735">
    <property type="entry name" value="FBA_2"/>
    <property type="match status" value="1"/>
</dbReference>
<dbReference type="EMBL" id="PDUG01000005">
    <property type="protein sequence ID" value="PIC30345.1"/>
    <property type="molecule type" value="Genomic_DNA"/>
</dbReference>
<dbReference type="OrthoDB" id="10307991at2759"/>